<dbReference type="Pfam" id="PF06945">
    <property type="entry name" value="DUF1289"/>
    <property type="match status" value="1"/>
</dbReference>
<protein>
    <submittedName>
        <fullName evidence="2">DUF1289 domain-containing protein</fullName>
    </submittedName>
</protein>
<evidence type="ECO:0000256" key="1">
    <source>
        <dbReference type="SAM" id="MobiDB-lite"/>
    </source>
</evidence>
<name>A0ABY8F5A3_9HYPH</name>
<gene>
    <name evidence="2" type="ORF">K1718_17255</name>
</gene>
<dbReference type="PANTHER" id="PTHR35175">
    <property type="entry name" value="DUF1289 DOMAIN-CONTAINING PROTEIN"/>
    <property type="match status" value="1"/>
</dbReference>
<feature type="compositionally biased region" description="Basic and acidic residues" evidence="1">
    <location>
        <begin position="47"/>
        <end position="56"/>
    </location>
</feature>
<proteinExistence type="predicted"/>
<dbReference type="InterPro" id="IPR010710">
    <property type="entry name" value="DUF1289"/>
</dbReference>
<dbReference type="EMBL" id="CP120863">
    <property type="protein sequence ID" value="WFE87903.1"/>
    <property type="molecule type" value="Genomic_DNA"/>
</dbReference>
<reference evidence="2 3" key="1">
    <citation type="submission" date="2023-03" db="EMBL/GenBank/DDBJ databases">
        <title>Roseibium porphyridii sp. nov. and Roseibium rhodosorbium sp. nov. isolated from marine algae, Porphyridium cruentum and Rhodosorus marinus, respectively.</title>
        <authorList>
            <person name="Lee M.W."/>
            <person name="Choi B.J."/>
            <person name="Lee J.K."/>
            <person name="Choi D.G."/>
            <person name="Baek J.H."/>
            <person name="Bayburt H."/>
            <person name="Kim J.M."/>
            <person name="Han D.M."/>
            <person name="Kim K.H."/>
            <person name="Jeon C.O."/>
        </authorList>
    </citation>
    <scope>NUCLEOTIDE SEQUENCE [LARGE SCALE GENOMIC DNA]</scope>
    <source>
        <strain evidence="2 3">KMA01</strain>
    </source>
</reference>
<keyword evidence="3" id="KW-1185">Reference proteome</keyword>
<feature type="region of interest" description="Disordered" evidence="1">
    <location>
        <begin position="45"/>
        <end position="64"/>
    </location>
</feature>
<organism evidence="2 3">
    <name type="scientific">Roseibium porphyridii</name>
    <dbReference type="NCBI Taxonomy" id="2866279"/>
    <lineage>
        <taxon>Bacteria</taxon>
        <taxon>Pseudomonadati</taxon>
        <taxon>Pseudomonadota</taxon>
        <taxon>Alphaproteobacteria</taxon>
        <taxon>Hyphomicrobiales</taxon>
        <taxon>Stappiaceae</taxon>
        <taxon>Roseibium</taxon>
    </lineage>
</organism>
<evidence type="ECO:0000313" key="2">
    <source>
        <dbReference type="EMBL" id="WFE87903.1"/>
    </source>
</evidence>
<sequence>MNSPCIKICQIDRNSGLCTGCWRSLDEIAGWSSYSEETRSQIMSGLDSRRVAHETRGGGISGAR</sequence>
<dbReference type="Proteomes" id="UP001209803">
    <property type="component" value="Chromosome"/>
</dbReference>
<dbReference type="PANTHER" id="PTHR35175:SF2">
    <property type="entry name" value="DUF1289 DOMAIN-CONTAINING PROTEIN"/>
    <property type="match status" value="1"/>
</dbReference>
<dbReference type="RefSeq" id="WP_209006605.1">
    <property type="nucleotide sequence ID" value="NZ_CP120863.1"/>
</dbReference>
<evidence type="ECO:0000313" key="3">
    <source>
        <dbReference type="Proteomes" id="UP001209803"/>
    </source>
</evidence>
<accession>A0ABY8F5A3</accession>